<evidence type="ECO:0000313" key="2">
    <source>
        <dbReference type="EMBL" id="KAK1117388.1"/>
    </source>
</evidence>
<accession>A0AA40FEJ2</accession>
<feature type="compositionally biased region" description="Basic and acidic residues" evidence="1">
    <location>
        <begin position="64"/>
        <end position="73"/>
    </location>
</feature>
<protein>
    <submittedName>
        <fullName evidence="2">Uncharacterized protein</fullName>
    </submittedName>
</protein>
<organism evidence="2 3">
    <name type="scientific">Melipona bicolor</name>
    <dbReference type="NCBI Taxonomy" id="60889"/>
    <lineage>
        <taxon>Eukaryota</taxon>
        <taxon>Metazoa</taxon>
        <taxon>Ecdysozoa</taxon>
        <taxon>Arthropoda</taxon>
        <taxon>Hexapoda</taxon>
        <taxon>Insecta</taxon>
        <taxon>Pterygota</taxon>
        <taxon>Neoptera</taxon>
        <taxon>Endopterygota</taxon>
        <taxon>Hymenoptera</taxon>
        <taxon>Apocrita</taxon>
        <taxon>Aculeata</taxon>
        <taxon>Apoidea</taxon>
        <taxon>Anthophila</taxon>
        <taxon>Apidae</taxon>
        <taxon>Melipona</taxon>
    </lineage>
</organism>
<dbReference type="Proteomes" id="UP001177670">
    <property type="component" value="Unassembled WGS sequence"/>
</dbReference>
<comment type="caution">
    <text evidence="2">The sequence shown here is derived from an EMBL/GenBank/DDBJ whole genome shotgun (WGS) entry which is preliminary data.</text>
</comment>
<evidence type="ECO:0000313" key="3">
    <source>
        <dbReference type="Proteomes" id="UP001177670"/>
    </source>
</evidence>
<feature type="region of interest" description="Disordered" evidence="1">
    <location>
        <begin position="30"/>
        <end position="90"/>
    </location>
</feature>
<reference evidence="2" key="1">
    <citation type="submission" date="2021-10" db="EMBL/GenBank/DDBJ databases">
        <title>Melipona bicolor Genome sequencing and assembly.</title>
        <authorList>
            <person name="Araujo N.S."/>
            <person name="Arias M.C."/>
        </authorList>
    </citation>
    <scope>NUCLEOTIDE SEQUENCE</scope>
    <source>
        <strain evidence="2">USP_2M_L1-L4_2017</strain>
        <tissue evidence="2">Whole body</tissue>
    </source>
</reference>
<dbReference type="EMBL" id="JAHYIQ010000052">
    <property type="protein sequence ID" value="KAK1117388.1"/>
    <property type="molecule type" value="Genomic_DNA"/>
</dbReference>
<gene>
    <name evidence="2" type="ORF">K0M31_016759</name>
</gene>
<dbReference type="AlphaFoldDB" id="A0AA40FEJ2"/>
<keyword evidence="3" id="KW-1185">Reference proteome</keyword>
<feature type="compositionally biased region" description="Acidic residues" evidence="1">
    <location>
        <begin position="34"/>
        <end position="50"/>
    </location>
</feature>
<sequence length="90" mass="10359">MSAVKGVPANALKRFPVSGSSFEPVWELLRERYEDDEDDDDDDDDDEYDELNNRHYRQQQQQRGADHRTDEVSTAKPLTSCRSPSMAVLI</sequence>
<proteinExistence type="predicted"/>
<evidence type="ECO:0000256" key="1">
    <source>
        <dbReference type="SAM" id="MobiDB-lite"/>
    </source>
</evidence>
<name>A0AA40FEJ2_9HYME</name>